<proteinExistence type="predicted"/>
<comment type="caution">
    <text evidence="2">The sequence shown here is derived from an EMBL/GenBank/DDBJ whole genome shotgun (WGS) entry which is preliminary data.</text>
</comment>
<evidence type="ECO:0000313" key="2">
    <source>
        <dbReference type="EMBL" id="RBL99397.1"/>
    </source>
</evidence>
<evidence type="ECO:0000313" key="3">
    <source>
        <dbReference type="Proteomes" id="UP000252167"/>
    </source>
</evidence>
<dbReference type="GO" id="GO:0004540">
    <property type="term" value="F:RNA nuclease activity"/>
    <property type="evidence" value="ECO:0007669"/>
    <property type="project" value="InterPro"/>
</dbReference>
<organism evidence="2 3">
    <name type="scientific">Glutamicibacter soli</name>
    <dbReference type="NCBI Taxonomy" id="453836"/>
    <lineage>
        <taxon>Bacteria</taxon>
        <taxon>Bacillati</taxon>
        <taxon>Actinomycetota</taxon>
        <taxon>Actinomycetes</taxon>
        <taxon>Micrococcales</taxon>
        <taxon>Micrococcaceae</taxon>
        <taxon>Glutamicibacter</taxon>
    </lineage>
</organism>
<evidence type="ECO:0000259" key="1">
    <source>
        <dbReference type="Pfam" id="PF01936"/>
    </source>
</evidence>
<feature type="domain" description="NYN" evidence="1">
    <location>
        <begin position="5"/>
        <end position="179"/>
    </location>
</feature>
<gene>
    <name evidence="2" type="ORF">C1H84_15560</name>
</gene>
<dbReference type="RefSeq" id="WP_113607920.1">
    <property type="nucleotide sequence ID" value="NZ_POAF01000008.1"/>
</dbReference>
<dbReference type="CDD" id="cd18722">
    <property type="entry name" value="PIN_NicB-like"/>
    <property type="match status" value="1"/>
</dbReference>
<keyword evidence="3" id="KW-1185">Reference proteome</keyword>
<sequence length="239" mass="26819">MTKKRINVYIDGFNLYYGALRDNPDLKWLNIRRWCEIIMPGYEVAKIGYFTAKVVGRAEDPDAPTRQDHYFKALRTLSGLELTFGKFKVRRKRLKRVENDRCDCCATHDDTQVPECKCCRKVTVEVEKTEEKGSDVNLALSIVKDSFTSEIDSILIVSGDADLSMAARIAKEQGIEVIIADPGGQNALRGDRRITVRESAMRACQFPDEVTLADGTSVHRPDAWAQTQKEVGSVNPTSA</sequence>
<name>A0A365Y9V9_9MICC</name>
<dbReference type="AlphaFoldDB" id="A0A365Y9V9"/>
<protein>
    <recommendedName>
        <fullName evidence="1">NYN domain-containing protein</fullName>
    </recommendedName>
</protein>
<dbReference type="InterPro" id="IPR021139">
    <property type="entry name" value="NYN"/>
</dbReference>
<dbReference type="Gene3D" id="3.40.50.1010">
    <property type="entry name" value="5'-nuclease"/>
    <property type="match status" value="1"/>
</dbReference>
<dbReference type="EMBL" id="POAF01000008">
    <property type="protein sequence ID" value="RBL99397.1"/>
    <property type="molecule type" value="Genomic_DNA"/>
</dbReference>
<dbReference type="Pfam" id="PF01936">
    <property type="entry name" value="NYN"/>
    <property type="match status" value="1"/>
</dbReference>
<reference evidence="2 3" key="1">
    <citation type="submission" date="2018-01" db="EMBL/GenBank/DDBJ databases">
        <title>Glutamicibacter soli strain NHPC-3 Whole genome sequence and assembly.</title>
        <authorList>
            <person name="Choudhury P."/>
            <person name="Gupta D."/>
            <person name="Sengupta K."/>
            <person name="Jawed A."/>
            <person name="Sultana N."/>
            <person name="Saha P."/>
        </authorList>
    </citation>
    <scope>NUCLEOTIDE SEQUENCE [LARGE SCALE GENOMIC DNA]</scope>
    <source>
        <strain evidence="2 3">NHPC-3</strain>
    </source>
</reference>
<accession>A0A365Y9V9</accession>
<dbReference type="Proteomes" id="UP000252167">
    <property type="component" value="Unassembled WGS sequence"/>
</dbReference>